<dbReference type="InterPro" id="IPR052346">
    <property type="entry name" value="O-mannosyl-transferase_TMTC"/>
</dbReference>
<feature type="transmembrane region" description="Helical" evidence="3">
    <location>
        <begin position="129"/>
        <end position="146"/>
    </location>
</feature>
<feature type="transmembrane region" description="Helical" evidence="3">
    <location>
        <begin position="158"/>
        <end position="176"/>
    </location>
</feature>
<protein>
    <recommendedName>
        <fullName evidence="6">Tetratricopeptide repeat protein</fullName>
    </recommendedName>
</protein>
<proteinExistence type="predicted"/>
<evidence type="ECO:0000313" key="5">
    <source>
        <dbReference type="Proteomes" id="UP000194798"/>
    </source>
</evidence>
<evidence type="ECO:0000256" key="1">
    <source>
        <dbReference type="ARBA" id="ARBA00022737"/>
    </source>
</evidence>
<evidence type="ECO:0000313" key="4">
    <source>
        <dbReference type="EMBL" id="OUD12187.1"/>
    </source>
</evidence>
<keyword evidence="2" id="KW-0802">TPR repeat</keyword>
<evidence type="ECO:0008006" key="6">
    <source>
        <dbReference type="Google" id="ProtNLM"/>
    </source>
</evidence>
<feature type="transmembrane region" description="Helical" evidence="3">
    <location>
        <begin position="211"/>
        <end position="229"/>
    </location>
</feature>
<reference evidence="4 5" key="1">
    <citation type="submission" date="2016-12" db="EMBL/GenBank/DDBJ databases">
        <title>Thioflexothrix psekupsii D3 genome sequencing and assembly.</title>
        <authorList>
            <person name="Fomenkov A."/>
            <person name="Vincze T."/>
            <person name="Grabovich M."/>
            <person name="Anton B.P."/>
            <person name="Dubinina G."/>
            <person name="Orlova M."/>
            <person name="Belousova E."/>
            <person name="Roberts R.J."/>
        </authorList>
    </citation>
    <scope>NUCLEOTIDE SEQUENCE [LARGE SCALE GENOMIC DNA]</scope>
    <source>
        <strain evidence="4">D3</strain>
    </source>
</reference>
<keyword evidence="5" id="KW-1185">Reference proteome</keyword>
<feature type="transmembrane region" description="Helical" evidence="3">
    <location>
        <begin position="188"/>
        <end position="205"/>
    </location>
</feature>
<dbReference type="AlphaFoldDB" id="A0A251X5H5"/>
<evidence type="ECO:0000256" key="2">
    <source>
        <dbReference type="ARBA" id="ARBA00022803"/>
    </source>
</evidence>
<keyword evidence="1" id="KW-0677">Repeat</keyword>
<evidence type="ECO:0000256" key="3">
    <source>
        <dbReference type="SAM" id="Phobius"/>
    </source>
</evidence>
<dbReference type="OrthoDB" id="8566379at2"/>
<dbReference type="EMBL" id="MSLT01000023">
    <property type="protein sequence ID" value="OUD12187.1"/>
    <property type="molecule type" value="Genomic_DNA"/>
</dbReference>
<feature type="transmembrane region" description="Helical" evidence="3">
    <location>
        <begin position="369"/>
        <end position="386"/>
    </location>
</feature>
<gene>
    <name evidence="4" type="ORF">TPSD3_13770</name>
</gene>
<name>A0A251X5H5_9GAMM</name>
<dbReference type="Proteomes" id="UP000194798">
    <property type="component" value="Unassembled WGS sequence"/>
</dbReference>
<feature type="transmembrane region" description="Helical" evidence="3">
    <location>
        <begin position="236"/>
        <end position="255"/>
    </location>
</feature>
<feature type="transmembrane region" description="Helical" evidence="3">
    <location>
        <begin position="310"/>
        <end position="332"/>
    </location>
</feature>
<accession>A0A251X5H5</accession>
<organism evidence="4 5">
    <name type="scientific">Thioflexithrix psekupsensis</name>
    <dbReference type="NCBI Taxonomy" id="1570016"/>
    <lineage>
        <taxon>Bacteria</taxon>
        <taxon>Pseudomonadati</taxon>
        <taxon>Pseudomonadota</taxon>
        <taxon>Gammaproteobacteria</taxon>
        <taxon>Thiotrichales</taxon>
        <taxon>Thioflexithrix</taxon>
    </lineage>
</organism>
<keyword evidence="3" id="KW-0472">Membrane</keyword>
<dbReference type="PANTHER" id="PTHR44227:SF3">
    <property type="entry name" value="PROTEIN O-MANNOSYL-TRANSFERASE TMTC4"/>
    <property type="match status" value="1"/>
</dbReference>
<feature type="transmembrane region" description="Helical" evidence="3">
    <location>
        <begin position="339"/>
        <end position="363"/>
    </location>
</feature>
<sequence length="643" mass="74381">MPHKTFWIYFTAFIAILIITAGIYGQGVPNGRFIFDDHANLSDLSILNEDNKDSETTAQNRWSKFILEGFSGPSGRPISLFSFALQAEHWPDNPAAFKTVNIILHLFNGLLLFILLWQLTGFVQYTEKWRLGIALFTAAIWLLHPLHVSTVLYVVQRMTQLSTLFILLALIGYLIGRQLLLQQRIKSAFIWMSLSLTLGGLLAVLSKENGILLILYVLVLEFTLLAHLIRGKLWHVWASFFLYLPLMILVVYFASKFPVYLEMYDARPFSLQERLLTQPRVLLDYLSKLLLLQPTQFGLFQDDFILSKTLLNPISTLPAIMLWLGLFLTALLTRKRWPIIAFALLWFLAGHVLESSFLPLLMYFEHRNYLPSVGILLGLVYIAVQLARYLSPRPIVKIAYVFMLIWCLTVPLLSYQESRLWGMPLAQAKIWADTRPYSRLALLHAAAAFAAEGDFKTMQHYHQQLARHFPDEVSPILTILATVCRSESVVLPEKDHLFALLIRGQVDAQTPAAVDFFTKNALIGHCPRLSFDDIEQIILVLLKNPHIEPYAVDLYSIYADFLGRTQRPLDAVNAADEALKRFHSIPLQFNKVHWLLRAQHYQQAQHYLLEIRQQWNYWQWRSYQQEWQELNDMIVDMIDRENH</sequence>
<feature type="transmembrane region" description="Helical" evidence="3">
    <location>
        <begin position="95"/>
        <end position="117"/>
    </location>
</feature>
<keyword evidence="3" id="KW-1133">Transmembrane helix</keyword>
<dbReference type="PANTHER" id="PTHR44227">
    <property type="match status" value="1"/>
</dbReference>
<feature type="transmembrane region" description="Helical" evidence="3">
    <location>
        <begin position="398"/>
        <end position="415"/>
    </location>
</feature>
<feature type="transmembrane region" description="Helical" evidence="3">
    <location>
        <begin position="7"/>
        <end position="25"/>
    </location>
</feature>
<comment type="caution">
    <text evidence="4">The sequence shown here is derived from an EMBL/GenBank/DDBJ whole genome shotgun (WGS) entry which is preliminary data.</text>
</comment>
<keyword evidence="3" id="KW-0812">Transmembrane</keyword>
<dbReference type="RefSeq" id="WP_086489100.1">
    <property type="nucleotide sequence ID" value="NZ_MSLT01000023.1"/>
</dbReference>